<dbReference type="AlphaFoldDB" id="A0A2T6ZMB5"/>
<comment type="subunit">
    <text evidence="6">Supercomplex made of cofactors A to E. Cofactors A and D function by capturing and stabilizing tubulin in a quasi-native conformation. Cofactor E binds to the cofactor D-tubulin complex; interaction with cofactor C then causes the release of tubulin polypeptides that are committed to the native state.</text>
</comment>
<dbReference type="SMART" id="SM00673">
    <property type="entry name" value="CARP"/>
    <property type="match status" value="1"/>
</dbReference>
<dbReference type="Proteomes" id="UP000244722">
    <property type="component" value="Unassembled WGS sequence"/>
</dbReference>
<keyword evidence="10" id="KW-1185">Reference proteome</keyword>
<dbReference type="InterPro" id="IPR017901">
    <property type="entry name" value="C-CAP_CF_C-like"/>
</dbReference>
<sequence length="330" mass="36432">MDVETNTKQNFYARFHESHAALEAQIELLPSVSPTERPEAIDRCLAAISTLSDVVKDASSYLPAYDQRSYSEQIRGLSDKLSEIRKAITPKQKFSFKSKGKDTAATIGGAMKSSSVSSPPAPQTASTTPTSDQLKADNLIISNLSEKYISHTQPPSLASSTSSLLLSDISTSIILLPTTKTPLFSSAAVKNVTNSLLFLSGAINGPIHLTLLRNTTILVACQQFRMHDAKNVDVYLLCSSRPIIEDCSNVRFAPLEVDAGGEWESVENLWDQVDDFKWLKSGHSPNWEVMREEERIGRGEWSAVREWRVGDQKEEDAVRGVLRKYIRGGV</sequence>
<dbReference type="STRING" id="42251.A0A2T6ZMB5"/>
<dbReference type="InterPro" id="IPR027684">
    <property type="entry name" value="TBCC"/>
</dbReference>
<feature type="compositionally biased region" description="Low complexity" evidence="7">
    <location>
        <begin position="113"/>
        <end position="131"/>
    </location>
</feature>
<dbReference type="Gene3D" id="2.160.20.70">
    <property type="match status" value="1"/>
</dbReference>
<dbReference type="GO" id="GO:0007021">
    <property type="term" value="P:tubulin complex assembly"/>
    <property type="evidence" value="ECO:0007669"/>
    <property type="project" value="TreeGrafter"/>
</dbReference>
<dbReference type="PANTHER" id="PTHR15139">
    <property type="entry name" value="TUBULIN FOLDING COFACTOR C"/>
    <property type="match status" value="1"/>
</dbReference>
<dbReference type="GO" id="GO:0005737">
    <property type="term" value="C:cytoplasm"/>
    <property type="evidence" value="ECO:0007669"/>
    <property type="project" value="UniProtKB-SubCell"/>
</dbReference>
<gene>
    <name evidence="9" type="ORF">B9Z19DRAFT_1129465</name>
</gene>
<protein>
    <submittedName>
        <fullName evidence="9">Tubulin binding cofactor C-domain-containing protein</fullName>
    </submittedName>
</protein>
<evidence type="ECO:0000256" key="3">
    <source>
        <dbReference type="ARBA" id="ARBA00022490"/>
    </source>
</evidence>
<dbReference type="InterPro" id="IPR016098">
    <property type="entry name" value="CAP/MinC_C"/>
</dbReference>
<keyword evidence="5" id="KW-0143">Chaperone</keyword>
<dbReference type="InterPro" id="IPR038397">
    <property type="entry name" value="TBCC_N_sf"/>
</dbReference>
<evidence type="ECO:0000256" key="2">
    <source>
        <dbReference type="ARBA" id="ARBA00008848"/>
    </source>
</evidence>
<dbReference type="OrthoDB" id="194775at2759"/>
<evidence type="ECO:0000256" key="4">
    <source>
        <dbReference type="ARBA" id="ARBA00022990"/>
    </source>
</evidence>
<evidence type="ECO:0000256" key="1">
    <source>
        <dbReference type="ARBA" id="ARBA00004496"/>
    </source>
</evidence>
<comment type="subcellular location">
    <subcellularLocation>
        <location evidence="1">Cytoplasm</location>
    </subcellularLocation>
</comment>
<keyword evidence="3" id="KW-0963">Cytoplasm</keyword>
<organism evidence="9 10">
    <name type="scientific">Tuber borchii</name>
    <name type="common">White truffle</name>
    <dbReference type="NCBI Taxonomy" id="42251"/>
    <lineage>
        <taxon>Eukaryota</taxon>
        <taxon>Fungi</taxon>
        <taxon>Dikarya</taxon>
        <taxon>Ascomycota</taxon>
        <taxon>Pezizomycotina</taxon>
        <taxon>Pezizomycetes</taxon>
        <taxon>Pezizales</taxon>
        <taxon>Tuberaceae</taxon>
        <taxon>Tuber</taxon>
    </lineage>
</organism>
<dbReference type="PROSITE" id="PS51329">
    <property type="entry name" value="C_CAP_COFACTOR_C"/>
    <property type="match status" value="1"/>
</dbReference>
<dbReference type="GO" id="GO:0015631">
    <property type="term" value="F:tubulin binding"/>
    <property type="evidence" value="ECO:0007669"/>
    <property type="project" value="InterPro"/>
</dbReference>
<evidence type="ECO:0000313" key="9">
    <source>
        <dbReference type="EMBL" id="PUU76632.1"/>
    </source>
</evidence>
<dbReference type="Pfam" id="PF07986">
    <property type="entry name" value="TBCC"/>
    <property type="match status" value="1"/>
</dbReference>
<evidence type="ECO:0000259" key="8">
    <source>
        <dbReference type="PROSITE" id="PS51329"/>
    </source>
</evidence>
<dbReference type="PANTHER" id="PTHR15139:SF0">
    <property type="entry name" value="TUBULIN-SPECIFIC CHAPERONE C"/>
    <property type="match status" value="1"/>
</dbReference>
<dbReference type="Gene3D" id="1.20.58.1250">
    <property type="entry name" value="Tubulin Binding Cofactor C, N-terminal domain"/>
    <property type="match status" value="1"/>
</dbReference>
<dbReference type="EMBL" id="NESQ01000181">
    <property type="protein sequence ID" value="PUU76632.1"/>
    <property type="molecule type" value="Genomic_DNA"/>
</dbReference>
<evidence type="ECO:0000313" key="10">
    <source>
        <dbReference type="Proteomes" id="UP000244722"/>
    </source>
</evidence>
<feature type="domain" description="C-CAP/cofactor C-like" evidence="8">
    <location>
        <begin position="120"/>
        <end position="278"/>
    </location>
</feature>
<evidence type="ECO:0000256" key="5">
    <source>
        <dbReference type="ARBA" id="ARBA00023186"/>
    </source>
</evidence>
<keyword evidence="4" id="KW-0007">Acetylation</keyword>
<comment type="caution">
    <text evidence="9">The sequence shown here is derived from an EMBL/GenBank/DDBJ whole genome shotgun (WGS) entry which is preliminary data.</text>
</comment>
<evidence type="ECO:0000256" key="6">
    <source>
        <dbReference type="ARBA" id="ARBA00026055"/>
    </source>
</evidence>
<proteinExistence type="inferred from homology"/>
<comment type="similarity">
    <text evidence="2">Belongs to the TBCC family.</text>
</comment>
<evidence type="ECO:0000256" key="7">
    <source>
        <dbReference type="SAM" id="MobiDB-lite"/>
    </source>
</evidence>
<dbReference type="InterPro" id="IPR031925">
    <property type="entry name" value="TBCC_N"/>
</dbReference>
<dbReference type="InterPro" id="IPR012945">
    <property type="entry name" value="Tubulin-bd_cofactor_C_dom"/>
</dbReference>
<dbReference type="GO" id="GO:0007023">
    <property type="term" value="P:post-chaperonin tubulin folding pathway"/>
    <property type="evidence" value="ECO:0007669"/>
    <property type="project" value="InterPro"/>
</dbReference>
<accession>A0A2T6ZMB5</accession>
<feature type="region of interest" description="Disordered" evidence="7">
    <location>
        <begin position="109"/>
        <end position="132"/>
    </location>
</feature>
<dbReference type="Pfam" id="PF16752">
    <property type="entry name" value="TBCC_N"/>
    <property type="match status" value="1"/>
</dbReference>
<reference evidence="9 10" key="1">
    <citation type="submission" date="2017-04" db="EMBL/GenBank/DDBJ databases">
        <title>Draft genome sequence of Tuber borchii Vittad., a whitish edible truffle.</title>
        <authorList>
            <consortium name="DOE Joint Genome Institute"/>
            <person name="Murat C."/>
            <person name="Kuo A."/>
            <person name="Barry K.W."/>
            <person name="Clum A."/>
            <person name="Dockter R.B."/>
            <person name="Fauchery L."/>
            <person name="Iotti M."/>
            <person name="Kohler A."/>
            <person name="Labutti K."/>
            <person name="Lindquist E.A."/>
            <person name="Lipzen A."/>
            <person name="Ohm R.A."/>
            <person name="Wang M."/>
            <person name="Grigoriev I.V."/>
            <person name="Zambonelli A."/>
            <person name="Martin F.M."/>
        </authorList>
    </citation>
    <scope>NUCLEOTIDE SEQUENCE [LARGE SCALE GENOMIC DNA]</scope>
    <source>
        <strain evidence="9 10">Tbo3840</strain>
    </source>
</reference>
<name>A0A2T6ZMB5_TUBBO</name>
<dbReference type="InterPro" id="IPR006599">
    <property type="entry name" value="CARP_motif"/>
</dbReference>